<protein>
    <submittedName>
        <fullName evidence="4">Copia-type polyprotein</fullName>
    </submittedName>
</protein>
<sequence length="188" mass="21138">DTVKLGDDSRMNVMGKGNLRLCINEKIHFITCVYFIPGLKTNLLSLGQIQQKKNIALLFKNDLCKVYHDGKGLLFTTHMSSNRMYKIKATVVMPECFQISAKDKSQLWHNRYAHLSIKGLNILSNKDMVKGLPALVDSDEKCVDCLTGKQHRDAFPKQAIWRASSKLELVHTDICGPIAPKSNGGNRH</sequence>
<feature type="domain" description="Retrovirus-related Pol polyprotein from transposon TNT 1-94-like beta-barrel" evidence="3">
    <location>
        <begin position="2"/>
        <end position="53"/>
    </location>
</feature>
<keyword evidence="1" id="KW-0378">Hydrolase</keyword>
<organism evidence="4 5">
    <name type="scientific">Trifolium medium</name>
    <dbReference type="NCBI Taxonomy" id="97028"/>
    <lineage>
        <taxon>Eukaryota</taxon>
        <taxon>Viridiplantae</taxon>
        <taxon>Streptophyta</taxon>
        <taxon>Embryophyta</taxon>
        <taxon>Tracheophyta</taxon>
        <taxon>Spermatophyta</taxon>
        <taxon>Magnoliopsida</taxon>
        <taxon>eudicotyledons</taxon>
        <taxon>Gunneridae</taxon>
        <taxon>Pentapetalae</taxon>
        <taxon>rosids</taxon>
        <taxon>fabids</taxon>
        <taxon>Fabales</taxon>
        <taxon>Fabaceae</taxon>
        <taxon>Papilionoideae</taxon>
        <taxon>50 kb inversion clade</taxon>
        <taxon>NPAAA clade</taxon>
        <taxon>Hologalegina</taxon>
        <taxon>IRL clade</taxon>
        <taxon>Trifolieae</taxon>
        <taxon>Trifolium</taxon>
    </lineage>
</organism>
<evidence type="ECO:0000259" key="3">
    <source>
        <dbReference type="Pfam" id="PF22936"/>
    </source>
</evidence>
<keyword evidence="5" id="KW-1185">Reference proteome</keyword>
<feature type="non-terminal residue" evidence="4">
    <location>
        <position position="1"/>
    </location>
</feature>
<proteinExistence type="predicted"/>
<feature type="domain" description="GAG-pre-integrase" evidence="2">
    <location>
        <begin position="84"/>
        <end position="150"/>
    </location>
</feature>
<accession>A0A392PD79</accession>
<evidence type="ECO:0000313" key="4">
    <source>
        <dbReference type="EMBL" id="MCI09429.1"/>
    </source>
</evidence>
<comment type="caution">
    <text evidence="4">The sequence shown here is derived from an EMBL/GenBank/DDBJ whole genome shotgun (WGS) entry which is preliminary data.</text>
</comment>
<keyword evidence="1" id="KW-0645">Protease</keyword>
<dbReference type="GO" id="GO:0006508">
    <property type="term" value="P:proteolysis"/>
    <property type="evidence" value="ECO:0007669"/>
    <property type="project" value="UniProtKB-KW"/>
</dbReference>
<evidence type="ECO:0000256" key="1">
    <source>
        <dbReference type="ARBA" id="ARBA00022670"/>
    </source>
</evidence>
<dbReference type="AlphaFoldDB" id="A0A392PD79"/>
<dbReference type="PANTHER" id="PTHR42648:SF18">
    <property type="entry name" value="RETROTRANSPOSON, UNCLASSIFIED-LIKE PROTEIN"/>
    <property type="match status" value="1"/>
</dbReference>
<dbReference type="Pfam" id="PF22936">
    <property type="entry name" value="Pol_BBD"/>
    <property type="match status" value="1"/>
</dbReference>
<name>A0A392PD79_9FABA</name>
<evidence type="ECO:0000259" key="2">
    <source>
        <dbReference type="Pfam" id="PF13976"/>
    </source>
</evidence>
<reference evidence="4 5" key="1">
    <citation type="journal article" date="2018" name="Front. Plant Sci.">
        <title>Red Clover (Trifolium pratense) and Zigzag Clover (T. medium) - A Picture of Genomic Similarities and Differences.</title>
        <authorList>
            <person name="Dluhosova J."/>
            <person name="Istvanek J."/>
            <person name="Nedelnik J."/>
            <person name="Repkova J."/>
        </authorList>
    </citation>
    <scope>NUCLEOTIDE SEQUENCE [LARGE SCALE GENOMIC DNA]</scope>
    <source>
        <strain evidence="5">cv. 10/8</strain>
        <tissue evidence="4">Leaf</tissue>
    </source>
</reference>
<dbReference type="InterPro" id="IPR039537">
    <property type="entry name" value="Retrotran_Ty1/copia-like"/>
</dbReference>
<dbReference type="Proteomes" id="UP000265520">
    <property type="component" value="Unassembled WGS sequence"/>
</dbReference>
<dbReference type="InterPro" id="IPR025724">
    <property type="entry name" value="GAG-pre-integrase_dom"/>
</dbReference>
<evidence type="ECO:0000313" key="5">
    <source>
        <dbReference type="Proteomes" id="UP000265520"/>
    </source>
</evidence>
<dbReference type="InterPro" id="IPR054722">
    <property type="entry name" value="PolX-like_BBD"/>
</dbReference>
<dbReference type="EMBL" id="LXQA010072605">
    <property type="protein sequence ID" value="MCI09429.1"/>
    <property type="molecule type" value="Genomic_DNA"/>
</dbReference>
<dbReference type="GO" id="GO:0008233">
    <property type="term" value="F:peptidase activity"/>
    <property type="evidence" value="ECO:0007669"/>
    <property type="project" value="UniProtKB-KW"/>
</dbReference>
<dbReference type="PANTHER" id="PTHR42648">
    <property type="entry name" value="TRANSPOSASE, PUTATIVE-RELATED"/>
    <property type="match status" value="1"/>
</dbReference>
<dbReference type="Pfam" id="PF13976">
    <property type="entry name" value="gag_pre-integrs"/>
    <property type="match status" value="1"/>
</dbReference>